<dbReference type="Proteomes" id="UP000316008">
    <property type="component" value="Unassembled WGS sequence"/>
</dbReference>
<gene>
    <name evidence="1" type="ORF">FO442_05805</name>
</gene>
<accession>A0A556N392</accession>
<comment type="caution">
    <text evidence="1">The sequence shown here is derived from an EMBL/GenBank/DDBJ whole genome shotgun (WGS) entry which is preliminary data.</text>
</comment>
<proteinExistence type="predicted"/>
<dbReference type="OrthoDB" id="661524at2"/>
<evidence type="ECO:0000313" key="1">
    <source>
        <dbReference type="EMBL" id="TSJ46674.1"/>
    </source>
</evidence>
<protein>
    <submittedName>
        <fullName evidence="1">Uncharacterized protein</fullName>
    </submittedName>
</protein>
<keyword evidence="2" id="KW-1185">Reference proteome</keyword>
<reference evidence="1 2" key="1">
    <citation type="submission" date="2019-07" db="EMBL/GenBank/DDBJ databases">
        <authorList>
            <person name="Huq M.A."/>
        </authorList>
    </citation>
    <scope>NUCLEOTIDE SEQUENCE [LARGE SCALE GENOMIC DNA]</scope>
    <source>
        <strain evidence="1 2">MAH-3</strain>
    </source>
</reference>
<dbReference type="RefSeq" id="WP_144332211.1">
    <property type="nucleotide sequence ID" value="NZ_VLPL01000002.1"/>
</dbReference>
<dbReference type="AlphaFoldDB" id="A0A556N392"/>
<dbReference type="EMBL" id="VLPL01000002">
    <property type="protein sequence ID" value="TSJ46674.1"/>
    <property type="molecule type" value="Genomic_DNA"/>
</dbReference>
<name>A0A556N392_9FLAO</name>
<evidence type="ECO:0000313" key="2">
    <source>
        <dbReference type="Proteomes" id="UP000316008"/>
    </source>
</evidence>
<sequence length="108" mass="11572">MSFTGNEGGQITLAEGAALTKAYRDKNPNAIKARFFGRAGIEQILAQPDCKGLRLYFGHGVDGTPELVMVGADSNENDMLDIIYDFSKPCPASCSSVNLLNSDQGSLR</sequence>
<organism evidence="1 2">
    <name type="scientific">Fluviicola chungangensis</name>
    <dbReference type="NCBI Taxonomy" id="2597671"/>
    <lineage>
        <taxon>Bacteria</taxon>
        <taxon>Pseudomonadati</taxon>
        <taxon>Bacteroidota</taxon>
        <taxon>Flavobacteriia</taxon>
        <taxon>Flavobacteriales</taxon>
        <taxon>Crocinitomicaceae</taxon>
        <taxon>Fluviicola</taxon>
    </lineage>
</organism>